<feature type="compositionally biased region" description="Basic and acidic residues" evidence="1">
    <location>
        <begin position="168"/>
        <end position="188"/>
    </location>
</feature>
<protein>
    <submittedName>
        <fullName evidence="3">Uncharacterized protein</fullName>
    </submittedName>
</protein>
<keyword evidence="2" id="KW-1133">Transmembrane helix</keyword>
<feature type="region of interest" description="Disordered" evidence="1">
    <location>
        <begin position="1"/>
        <end position="66"/>
    </location>
</feature>
<dbReference type="EMBL" id="BJYU01000046">
    <property type="protein sequence ID" value="GEO15696.1"/>
    <property type="molecule type" value="Genomic_DNA"/>
</dbReference>
<evidence type="ECO:0000313" key="4">
    <source>
        <dbReference type="Proteomes" id="UP000321085"/>
    </source>
</evidence>
<evidence type="ECO:0000256" key="2">
    <source>
        <dbReference type="SAM" id="Phobius"/>
    </source>
</evidence>
<reference evidence="3 4" key="1">
    <citation type="submission" date="2019-07" db="EMBL/GenBank/DDBJ databases">
        <title>Whole genome shotgun sequence of Microvirga aerophila NBRC 106136.</title>
        <authorList>
            <person name="Hosoyama A."/>
            <person name="Uohara A."/>
            <person name="Ohji S."/>
            <person name="Ichikawa N."/>
        </authorList>
    </citation>
    <scope>NUCLEOTIDE SEQUENCE [LARGE SCALE GENOMIC DNA]</scope>
    <source>
        <strain evidence="3 4">NBRC 106136</strain>
    </source>
</reference>
<feature type="compositionally biased region" description="Basic residues" evidence="1">
    <location>
        <begin position="158"/>
        <end position="167"/>
    </location>
</feature>
<evidence type="ECO:0000256" key="1">
    <source>
        <dbReference type="SAM" id="MobiDB-lite"/>
    </source>
</evidence>
<gene>
    <name evidence="3" type="ORF">MAE02_33920</name>
</gene>
<keyword evidence="2" id="KW-0812">Transmembrane</keyword>
<feature type="transmembrane region" description="Helical" evidence="2">
    <location>
        <begin position="130"/>
        <end position="147"/>
    </location>
</feature>
<accession>A0A512BUN3</accession>
<sequence length="188" mass="21162">MPDEKIDQKRPVQAESELKKMQQRLIDDTVDDSFPASDPPAWTTTGSKSVAAKSETDDETQTSNEGASRILGQAEDMVRHVADQASSFARDTYRRGEQYIQEGSRRFPETERYYRDARNTIAQPVETHPISALIIAGAIGYGLAWFIHGRMGSSRSNHGMHRSHRGRRVTEAERRSMARREQAARSVG</sequence>
<feature type="compositionally biased region" description="Basic and acidic residues" evidence="1">
    <location>
        <begin position="1"/>
        <end position="20"/>
    </location>
</feature>
<feature type="region of interest" description="Disordered" evidence="1">
    <location>
        <begin position="152"/>
        <end position="188"/>
    </location>
</feature>
<dbReference type="AlphaFoldDB" id="A0A512BUN3"/>
<dbReference type="Proteomes" id="UP000321085">
    <property type="component" value="Unassembled WGS sequence"/>
</dbReference>
<evidence type="ECO:0000313" key="3">
    <source>
        <dbReference type="EMBL" id="GEO15696.1"/>
    </source>
</evidence>
<keyword evidence="2" id="KW-0472">Membrane</keyword>
<organism evidence="3 4">
    <name type="scientific">Microvirga aerophila</name>
    <dbReference type="NCBI Taxonomy" id="670291"/>
    <lineage>
        <taxon>Bacteria</taxon>
        <taxon>Pseudomonadati</taxon>
        <taxon>Pseudomonadota</taxon>
        <taxon>Alphaproteobacteria</taxon>
        <taxon>Hyphomicrobiales</taxon>
        <taxon>Methylobacteriaceae</taxon>
        <taxon>Microvirga</taxon>
    </lineage>
</organism>
<proteinExistence type="predicted"/>
<dbReference type="RefSeq" id="WP_174799978.1">
    <property type="nucleotide sequence ID" value="NZ_BJYU01000046.1"/>
</dbReference>
<name>A0A512BUN3_9HYPH</name>
<comment type="caution">
    <text evidence="3">The sequence shown here is derived from an EMBL/GenBank/DDBJ whole genome shotgun (WGS) entry which is preliminary data.</text>
</comment>
<keyword evidence="4" id="KW-1185">Reference proteome</keyword>